<dbReference type="PROSITE" id="PS51257">
    <property type="entry name" value="PROKAR_LIPOPROTEIN"/>
    <property type="match status" value="1"/>
</dbReference>
<evidence type="ECO:0000259" key="3">
    <source>
        <dbReference type="Pfam" id="PF12849"/>
    </source>
</evidence>
<dbReference type="EMBL" id="QGLF01000006">
    <property type="protein sequence ID" value="PWR18329.1"/>
    <property type="molecule type" value="Genomic_DNA"/>
</dbReference>
<feature type="chain" id="PRO_5016233738" evidence="2">
    <location>
        <begin position="27"/>
        <end position="352"/>
    </location>
</feature>
<accession>A0A317DUH4</accession>
<feature type="signal peptide" evidence="2">
    <location>
        <begin position="1"/>
        <end position="26"/>
    </location>
</feature>
<name>A0A317DUH4_9PROT</name>
<organism evidence="4 5">
    <name type="scientific">Zavarzinia compransoris</name>
    <dbReference type="NCBI Taxonomy" id="1264899"/>
    <lineage>
        <taxon>Bacteria</taxon>
        <taxon>Pseudomonadati</taxon>
        <taxon>Pseudomonadota</taxon>
        <taxon>Alphaproteobacteria</taxon>
        <taxon>Rhodospirillales</taxon>
        <taxon>Zavarziniaceae</taxon>
        <taxon>Zavarzinia</taxon>
    </lineage>
</organism>
<dbReference type="InterPro" id="IPR050811">
    <property type="entry name" value="Phosphate_ABC_transporter"/>
</dbReference>
<dbReference type="InterPro" id="IPR024370">
    <property type="entry name" value="PBP_domain"/>
</dbReference>
<protein>
    <submittedName>
        <fullName evidence="4">Phosphate ABC transporter substrate-binding protein</fullName>
    </submittedName>
</protein>
<comment type="caution">
    <text evidence="4">The sequence shown here is derived from an EMBL/GenBank/DDBJ whole genome shotgun (WGS) entry which is preliminary data.</text>
</comment>
<keyword evidence="1 2" id="KW-0732">Signal</keyword>
<dbReference type="Gene3D" id="3.40.190.10">
    <property type="entry name" value="Periplasmic binding protein-like II"/>
    <property type="match status" value="2"/>
</dbReference>
<dbReference type="OrthoDB" id="9790048at2"/>
<evidence type="ECO:0000313" key="4">
    <source>
        <dbReference type="EMBL" id="PWR18329.1"/>
    </source>
</evidence>
<dbReference type="AlphaFoldDB" id="A0A317DUH4"/>
<keyword evidence="5" id="KW-1185">Reference proteome</keyword>
<gene>
    <name evidence="4" type="ORF">DKG75_20390</name>
</gene>
<sequence length="352" mass="36914">MTIRNTLAIVGATAVLACAFAGQAAARDQIRIVGSSTVFPFTTAVAEAFGKAGAFKTPVVESTGTGGGLKLFCAGVGEDQPDITNASRRIKASEFETCGKNGVTAITEIKIGFDGLVVANSKASPVQPFTKAQLWKALAAEVVVDGKVVVNPYKTWNEIDPSLPAKKIELIGPPPTSGTRDSFNELILEKGCEAAGALDAMVAAGIDKKDAAAKCMKIREDGAYVEAGENDNLIVQKLVSNPDAFGAFGYSFLEENLDKIQGSPIDGTSPEYDDISAGKYAVARSMFVYVKNQHVGLVPGLKEFVAEYTSSKAMGEGGYLQGKGLVVLPKDELEQVRAHALAFAPLSGADLK</sequence>
<evidence type="ECO:0000313" key="5">
    <source>
        <dbReference type="Proteomes" id="UP000246077"/>
    </source>
</evidence>
<dbReference type="PANTHER" id="PTHR30570:SF1">
    <property type="entry name" value="PHOSPHATE-BINDING PROTEIN PSTS"/>
    <property type="match status" value="1"/>
</dbReference>
<evidence type="ECO:0000256" key="1">
    <source>
        <dbReference type="ARBA" id="ARBA00022729"/>
    </source>
</evidence>
<proteinExistence type="predicted"/>
<dbReference type="PANTHER" id="PTHR30570">
    <property type="entry name" value="PERIPLASMIC PHOSPHATE BINDING COMPONENT OF PHOSPHATE ABC TRANSPORTER"/>
    <property type="match status" value="1"/>
</dbReference>
<feature type="domain" description="PBP" evidence="3">
    <location>
        <begin position="21"/>
        <end position="311"/>
    </location>
</feature>
<reference evidence="5" key="1">
    <citation type="submission" date="2018-05" db="EMBL/GenBank/DDBJ databases">
        <title>Zavarzinia sp. HR-AS.</title>
        <authorList>
            <person name="Lee Y."/>
            <person name="Jeon C.O."/>
        </authorList>
    </citation>
    <scope>NUCLEOTIDE SEQUENCE [LARGE SCALE GENOMIC DNA]</scope>
    <source>
        <strain evidence="5">DSM 1231</strain>
    </source>
</reference>
<dbReference type="Proteomes" id="UP000246077">
    <property type="component" value="Unassembled WGS sequence"/>
</dbReference>
<dbReference type="Pfam" id="PF12849">
    <property type="entry name" value="PBP_like_2"/>
    <property type="match status" value="1"/>
</dbReference>
<evidence type="ECO:0000256" key="2">
    <source>
        <dbReference type="SAM" id="SignalP"/>
    </source>
</evidence>
<dbReference type="SUPFAM" id="SSF53850">
    <property type="entry name" value="Periplasmic binding protein-like II"/>
    <property type="match status" value="1"/>
</dbReference>
<dbReference type="RefSeq" id="WP_109923036.1">
    <property type="nucleotide sequence ID" value="NZ_QGLF01000006.1"/>
</dbReference>